<reference evidence="1 2" key="1">
    <citation type="journal article" date="2016" name="PLoS ONE">
        <title>Sequence Assembly of Yarrowia lipolytica Strain W29/CLIB89 Shows Transposable Element Diversity.</title>
        <authorList>
            <person name="Magnan C."/>
            <person name="Yu J."/>
            <person name="Chang I."/>
            <person name="Jahn E."/>
            <person name="Kanomata Y."/>
            <person name="Wu J."/>
            <person name="Zeller M."/>
            <person name="Oakes M."/>
            <person name="Baldi P."/>
            <person name="Sandmeyer S."/>
        </authorList>
    </citation>
    <scope>NUCLEOTIDE SEQUENCE [LARGE SCALE GENOMIC DNA]</scope>
    <source>
        <strain evidence="2">CLIB89(W29)</strain>
    </source>
</reference>
<dbReference type="Proteomes" id="UP000182444">
    <property type="component" value="Chromosome 1E"/>
</dbReference>
<name>A0A1D8NJP3_YARLL</name>
<evidence type="ECO:0000313" key="2">
    <source>
        <dbReference type="Proteomes" id="UP000182444"/>
    </source>
</evidence>
<evidence type="ECO:0000313" key="1">
    <source>
        <dbReference type="EMBL" id="AOW05862.1"/>
    </source>
</evidence>
<accession>A0A1D8NJP3</accession>
<protein>
    <submittedName>
        <fullName evidence="1">Uncharacterized protein</fullName>
    </submittedName>
</protein>
<dbReference type="AlphaFoldDB" id="A0A1D8NJP3"/>
<gene>
    <name evidence="1" type="ORF">YALI1_E27976g</name>
</gene>
<dbReference type="EMBL" id="CP017557">
    <property type="protein sequence ID" value="AOW05862.1"/>
    <property type="molecule type" value="Genomic_DNA"/>
</dbReference>
<dbReference type="GeneID" id="94583707"/>
<organism evidence="1 2">
    <name type="scientific">Yarrowia lipolytica</name>
    <name type="common">Candida lipolytica</name>
    <dbReference type="NCBI Taxonomy" id="4952"/>
    <lineage>
        <taxon>Eukaryota</taxon>
        <taxon>Fungi</taxon>
        <taxon>Dikarya</taxon>
        <taxon>Ascomycota</taxon>
        <taxon>Saccharomycotina</taxon>
        <taxon>Dipodascomycetes</taxon>
        <taxon>Dipodascales</taxon>
        <taxon>Dipodascales incertae sedis</taxon>
        <taxon>Yarrowia</taxon>
    </lineage>
</organism>
<dbReference type="VEuPathDB" id="FungiDB:YALI1_E27976g"/>
<dbReference type="RefSeq" id="XP_068139208.1">
    <property type="nucleotide sequence ID" value="XM_068283107.1"/>
</dbReference>
<proteinExistence type="predicted"/>
<sequence length="94" mass="11009">MSPFLRTRDCVESLRCLTELVSFSLPSGQRSPSATYLYHMRCLYRYNTSRAVSVWSARGGRRSRCECWETSIRACSVRVQVLGRWYLRSILQYS</sequence>